<organism evidence="2 3">
    <name type="scientific">Polarella glacialis</name>
    <name type="common">Dinoflagellate</name>
    <dbReference type="NCBI Taxonomy" id="89957"/>
    <lineage>
        <taxon>Eukaryota</taxon>
        <taxon>Sar</taxon>
        <taxon>Alveolata</taxon>
        <taxon>Dinophyceae</taxon>
        <taxon>Suessiales</taxon>
        <taxon>Suessiaceae</taxon>
        <taxon>Polarella</taxon>
    </lineage>
</organism>
<dbReference type="AlphaFoldDB" id="A0A813IS79"/>
<feature type="compositionally biased region" description="Basic and acidic residues" evidence="1">
    <location>
        <begin position="1"/>
        <end position="12"/>
    </location>
</feature>
<accession>A0A813IS79</accession>
<feature type="compositionally biased region" description="Basic residues" evidence="1">
    <location>
        <begin position="44"/>
        <end position="53"/>
    </location>
</feature>
<gene>
    <name evidence="2" type="ORF">PGLA2088_LOCUS11631</name>
</gene>
<name>A0A813IS79_POLGL</name>
<evidence type="ECO:0000313" key="3">
    <source>
        <dbReference type="Proteomes" id="UP000626109"/>
    </source>
</evidence>
<sequence>MNHSEPDQDNSTHNHQQNKNKHTTAPPQNKNNNNNNNNDASRSANKKKNTKKTLVHQRFELLCDCPFQGSSRGRSVELYSPMLYKGGREILENHLHNMQRSQR</sequence>
<protein>
    <submittedName>
        <fullName evidence="2">Uncharacterized protein</fullName>
    </submittedName>
</protein>
<dbReference type="EMBL" id="CAJNNW010013536">
    <property type="protein sequence ID" value="CAE8655517.1"/>
    <property type="molecule type" value="Genomic_DNA"/>
</dbReference>
<reference evidence="2" key="1">
    <citation type="submission" date="2021-02" db="EMBL/GenBank/DDBJ databases">
        <authorList>
            <person name="Dougan E. K."/>
            <person name="Rhodes N."/>
            <person name="Thang M."/>
            <person name="Chan C."/>
        </authorList>
    </citation>
    <scope>NUCLEOTIDE SEQUENCE</scope>
</reference>
<comment type="caution">
    <text evidence="2">The sequence shown here is derived from an EMBL/GenBank/DDBJ whole genome shotgun (WGS) entry which is preliminary data.</text>
</comment>
<feature type="compositionally biased region" description="Low complexity" evidence="1">
    <location>
        <begin position="29"/>
        <end position="43"/>
    </location>
</feature>
<evidence type="ECO:0000256" key="1">
    <source>
        <dbReference type="SAM" id="MobiDB-lite"/>
    </source>
</evidence>
<proteinExistence type="predicted"/>
<feature type="region of interest" description="Disordered" evidence="1">
    <location>
        <begin position="1"/>
        <end position="53"/>
    </location>
</feature>
<evidence type="ECO:0000313" key="2">
    <source>
        <dbReference type="EMBL" id="CAE8655517.1"/>
    </source>
</evidence>
<dbReference type="Proteomes" id="UP000626109">
    <property type="component" value="Unassembled WGS sequence"/>
</dbReference>